<evidence type="ECO:0000313" key="3">
    <source>
        <dbReference type="Proteomes" id="UP000007305"/>
    </source>
</evidence>
<evidence type="ECO:0000313" key="2">
    <source>
        <dbReference type="EnsemblPlants" id="Zm00001eb307750_P001"/>
    </source>
</evidence>
<dbReference type="PROSITE" id="PS50020">
    <property type="entry name" value="WW_DOMAIN_2"/>
    <property type="match status" value="1"/>
</dbReference>
<dbReference type="SUPFAM" id="SSF51045">
    <property type="entry name" value="WW domain"/>
    <property type="match status" value="1"/>
</dbReference>
<dbReference type="SMART" id="SM00015">
    <property type="entry name" value="IQ"/>
    <property type="match status" value="1"/>
</dbReference>
<accession>A0A804UD70</accession>
<reference evidence="2" key="3">
    <citation type="submission" date="2021-05" db="UniProtKB">
        <authorList>
            <consortium name="EnsemblPlants"/>
        </authorList>
    </citation>
    <scope>IDENTIFICATION</scope>
    <source>
        <strain evidence="2">cv. B73</strain>
    </source>
</reference>
<dbReference type="InterPro" id="IPR036020">
    <property type="entry name" value="WW_dom_sf"/>
</dbReference>
<protein>
    <recommendedName>
        <fullName evidence="1">WW domain-containing protein</fullName>
    </recommendedName>
</protein>
<dbReference type="CDD" id="cd00201">
    <property type="entry name" value="WW"/>
    <property type="match status" value="1"/>
</dbReference>
<reference evidence="2" key="2">
    <citation type="submission" date="2019-07" db="EMBL/GenBank/DDBJ databases">
        <authorList>
            <person name="Seetharam A."/>
            <person name="Woodhouse M."/>
            <person name="Cannon E."/>
        </authorList>
    </citation>
    <scope>NUCLEOTIDE SEQUENCE [LARGE SCALE GENOMIC DNA]</scope>
    <source>
        <strain evidence="2">cv. B73</strain>
    </source>
</reference>
<name>A0A804UD70_MAIZE</name>
<dbReference type="InterPro" id="IPR000048">
    <property type="entry name" value="IQ_motif_EF-hand-BS"/>
</dbReference>
<dbReference type="Gramene" id="Zm00001eb307750_T001">
    <property type="protein sequence ID" value="Zm00001eb307750_P001"/>
    <property type="gene ID" value="Zm00001eb307750"/>
</dbReference>
<proteinExistence type="predicted"/>
<organism evidence="2 3">
    <name type="scientific">Zea mays</name>
    <name type="common">Maize</name>
    <dbReference type="NCBI Taxonomy" id="4577"/>
    <lineage>
        <taxon>Eukaryota</taxon>
        <taxon>Viridiplantae</taxon>
        <taxon>Streptophyta</taxon>
        <taxon>Embryophyta</taxon>
        <taxon>Tracheophyta</taxon>
        <taxon>Spermatophyta</taxon>
        <taxon>Magnoliopsida</taxon>
        <taxon>Liliopsida</taxon>
        <taxon>Poales</taxon>
        <taxon>Poaceae</taxon>
        <taxon>PACMAD clade</taxon>
        <taxon>Panicoideae</taxon>
        <taxon>Andropogonodae</taxon>
        <taxon>Andropogoneae</taxon>
        <taxon>Tripsacinae</taxon>
        <taxon>Zea</taxon>
    </lineage>
</organism>
<dbReference type="PROSITE" id="PS01159">
    <property type="entry name" value="WW_DOMAIN_1"/>
    <property type="match status" value="1"/>
</dbReference>
<sequence>MSSGSGSSGRAAPLYAPEDTSLPKPWHGLVDGITGYLYYWNPYTNITQYERPTAAPLPVVGPWVPDQAYINDLFAKLNAISMALSSSTPAPAAWPSSSAPAPTSVWAAMPARAAITTTLEPKSDVQERVLALRQTAAVVHLQAAARGFLARRRVKQMMGVLHCGGVVAAPACPSNVVVVHLRVQEATRHGAPLQRSVRRWPSSAATGQLPRLLLSFVQGGLLASPPSAPATPPFAHWWTQDHEGLHCTGFICCKQHQRWPPRARLQRLQCLNLCGSSSRPPLRCATFP</sequence>
<keyword evidence="3" id="KW-1185">Reference proteome</keyword>
<dbReference type="EnsemblPlants" id="Zm00001eb307750_T001">
    <property type="protein sequence ID" value="Zm00001eb307750_P001"/>
    <property type="gene ID" value="Zm00001eb307750"/>
</dbReference>
<evidence type="ECO:0000259" key="1">
    <source>
        <dbReference type="PROSITE" id="PS50020"/>
    </source>
</evidence>
<reference evidence="3" key="1">
    <citation type="submission" date="2015-12" db="EMBL/GenBank/DDBJ databases">
        <title>Update maize B73 reference genome by single molecule sequencing technologies.</title>
        <authorList>
            <consortium name="Maize Genome Sequencing Project"/>
            <person name="Ware D."/>
        </authorList>
    </citation>
    <scope>NUCLEOTIDE SEQUENCE [LARGE SCALE GENOMIC DNA]</scope>
    <source>
        <strain evidence="3">cv. B73</strain>
    </source>
</reference>
<dbReference type="AlphaFoldDB" id="A0A804UD70"/>
<dbReference type="InterPro" id="IPR001202">
    <property type="entry name" value="WW_dom"/>
</dbReference>
<dbReference type="PROSITE" id="PS50096">
    <property type="entry name" value="IQ"/>
    <property type="match status" value="1"/>
</dbReference>
<dbReference type="SMART" id="SM00456">
    <property type="entry name" value="WW"/>
    <property type="match status" value="1"/>
</dbReference>
<dbReference type="InParanoid" id="A0A804UD70"/>
<dbReference type="Proteomes" id="UP000007305">
    <property type="component" value="Chromosome 7"/>
</dbReference>
<feature type="domain" description="WW" evidence="1">
    <location>
        <begin position="20"/>
        <end position="54"/>
    </location>
</feature>